<feature type="region of interest" description="Disordered" evidence="1">
    <location>
        <begin position="280"/>
        <end position="306"/>
    </location>
</feature>
<sequence>MARLLFNTFFFLPSVAYAAAMALHGGSNVRRAGLAVSTITSWAPPATVTVTETVNPSDIISWITFGTQIVYPYTQTTTITSGCVSYTHLYPPTLTPTATKTSPSVSQTTVTATRTTSVTVTETRTDRPTTTRYSVTFDTISETAGRTEYSTKCTNTMVRSFYVPTIYTRTQTQASVYTRTSRTEVCMVDSTRLATIPGVTQTREPYVPDWERFSGTVTVFTSHEPSASYEYVTVTADTAVSTEIICNNPRVYETQTYYTYTSTVGTTTIYASQTGCTAASTSAPPVQTPASSSTTASPSIPLVDREGVNDYYGDNTNFPVKAREEGEQEQQQTSSLVPPRTPASVYTTMYTTAILVNDTAVVSYTATAIVDVYTQTFTTISMVGATVTTTATKYSTVCSLPTSR</sequence>
<reference evidence="3" key="1">
    <citation type="journal article" date="2023" name="Mol. Phylogenet. Evol.">
        <title>Genome-scale phylogeny and comparative genomics of the fungal order Sordariales.</title>
        <authorList>
            <person name="Hensen N."/>
            <person name="Bonometti L."/>
            <person name="Westerberg I."/>
            <person name="Brannstrom I.O."/>
            <person name="Guillou S."/>
            <person name="Cros-Aarteil S."/>
            <person name="Calhoun S."/>
            <person name="Haridas S."/>
            <person name="Kuo A."/>
            <person name="Mondo S."/>
            <person name="Pangilinan J."/>
            <person name="Riley R."/>
            <person name="LaButti K."/>
            <person name="Andreopoulos B."/>
            <person name="Lipzen A."/>
            <person name="Chen C."/>
            <person name="Yan M."/>
            <person name="Daum C."/>
            <person name="Ng V."/>
            <person name="Clum A."/>
            <person name="Steindorff A."/>
            <person name="Ohm R.A."/>
            <person name="Martin F."/>
            <person name="Silar P."/>
            <person name="Natvig D.O."/>
            <person name="Lalanne C."/>
            <person name="Gautier V."/>
            <person name="Ament-Velasquez S.L."/>
            <person name="Kruys A."/>
            <person name="Hutchinson M.I."/>
            <person name="Powell A.J."/>
            <person name="Barry K."/>
            <person name="Miller A.N."/>
            <person name="Grigoriev I.V."/>
            <person name="Debuchy R."/>
            <person name="Gladieux P."/>
            <person name="Hiltunen Thoren M."/>
            <person name="Johannesson H."/>
        </authorList>
    </citation>
    <scope>NUCLEOTIDE SEQUENCE</scope>
    <source>
        <strain evidence="3">PSN324</strain>
    </source>
</reference>
<feature type="chain" id="PRO_5043877597" evidence="2">
    <location>
        <begin position="19"/>
        <end position="404"/>
    </location>
</feature>
<dbReference type="EMBL" id="MU864948">
    <property type="protein sequence ID" value="KAK4464400.1"/>
    <property type="molecule type" value="Genomic_DNA"/>
</dbReference>
<comment type="caution">
    <text evidence="3">The sequence shown here is derived from an EMBL/GenBank/DDBJ whole genome shotgun (WGS) entry which is preliminary data.</text>
</comment>
<keyword evidence="4" id="KW-1185">Reference proteome</keyword>
<evidence type="ECO:0000256" key="1">
    <source>
        <dbReference type="SAM" id="MobiDB-lite"/>
    </source>
</evidence>
<reference evidence="3" key="2">
    <citation type="submission" date="2023-06" db="EMBL/GenBank/DDBJ databases">
        <authorList>
            <consortium name="Lawrence Berkeley National Laboratory"/>
            <person name="Mondo S.J."/>
            <person name="Hensen N."/>
            <person name="Bonometti L."/>
            <person name="Westerberg I."/>
            <person name="Brannstrom I.O."/>
            <person name="Guillou S."/>
            <person name="Cros-Aarteil S."/>
            <person name="Calhoun S."/>
            <person name="Haridas S."/>
            <person name="Kuo A."/>
            <person name="Pangilinan J."/>
            <person name="Riley R."/>
            <person name="Labutti K."/>
            <person name="Andreopoulos B."/>
            <person name="Lipzen A."/>
            <person name="Chen C."/>
            <person name="Yanf M."/>
            <person name="Daum C."/>
            <person name="Ng V."/>
            <person name="Clum A."/>
            <person name="Steindorff A."/>
            <person name="Ohm R."/>
            <person name="Martin F."/>
            <person name="Silar P."/>
            <person name="Natvig D."/>
            <person name="Lalanne C."/>
            <person name="Gautier V."/>
            <person name="Ament-Velasquez S.L."/>
            <person name="Kruys A."/>
            <person name="Hutchinson M.I."/>
            <person name="Powell A.J."/>
            <person name="Barry K."/>
            <person name="Miller A.N."/>
            <person name="Grigoriev I.V."/>
            <person name="Debuchy R."/>
            <person name="Gladieux P."/>
            <person name="Thoren M.H."/>
            <person name="Johannesson H."/>
        </authorList>
    </citation>
    <scope>NUCLEOTIDE SEQUENCE</scope>
    <source>
        <strain evidence="3">PSN324</strain>
    </source>
</reference>
<accession>A0AAV9HWK5</accession>
<protein>
    <submittedName>
        <fullName evidence="3">Uncharacterized protein</fullName>
    </submittedName>
</protein>
<keyword evidence="2" id="KW-0732">Signal</keyword>
<name>A0AAV9HWK5_9PEZI</name>
<dbReference type="Proteomes" id="UP001321749">
    <property type="component" value="Unassembled WGS sequence"/>
</dbReference>
<dbReference type="AlphaFoldDB" id="A0AAV9HWK5"/>
<organism evidence="3 4">
    <name type="scientific">Cladorrhinum samala</name>
    <dbReference type="NCBI Taxonomy" id="585594"/>
    <lineage>
        <taxon>Eukaryota</taxon>
        <taxon>Fungi</taxon>
        <taxon>Dikarya</taxon>
        <taxon>Ascomycota</taxon>
        <taxon>Pezizomycotina</taxon>
        <taxon>Sordariomycetes</taxon>
        <taxon>Sordariomycetidae</taxon>
        <taxon>Sordariales</taxon>
        <taxon>Podosporaceae</taxon>
        <taxon>Cladorrhinum</taxon>
    </lineage>
</organism>
<feature type="compositionally biased region" description="Low complexity" evidence="1">
    <location>
        <begin position="280"/>
        <end position="301"/>
    </location>
</feature>
<evidence type="ECO:0000256" key="2">
    <source>
        <dbReference type="SAM" id="SignalP"/>
    </source>
</evidence>
<feature type="signal peptide" evidence="2">
    <location>
        <begin position="1"/>
        <end position="18"/>
    </location>
</feature>
<evidence type="ECO:0000313" key="4">
    <source>
        <dbReference type="Proteomes" id="UP001321749"/>
    </source>
</evidence>
<proteinExistence type="predicted"/>
<gene>
    <name evidence="3" type="ORF">QBC42DRAFT_249517</name>
</gene>
<evidence type="ECO:0000313" key="3">
    <source>
        <dbReference type="EMBL" id="KAK4464400.1"/>
    </source>
</evidence>